<sequence length="357" mass="38337">MAHTSQDTDDGGPARGRWSAFRQSPFWPATVLVLILAAAAGFFAGSYTYSMANPTPRLIPTAVVGSYEKAGGRAFLRGLEQALDTSVRVHPYETRAAAREAIEQQEVFAVFELRDDGRDAALDVSGASGASVAELLAQTAPAVGKKLGVQVAVRDVNPLQRGDPRGLAIFYISLAAVIIGFVGAIQLSVHARALTPWERILFTVAYALLGGFVIAATVDWLLGAVDLPFAESWLILALTMFVSGMVFTMFNTMFGRWAMLPTWGLMVIIGNPSSGGAVSWPLLPSPLGVIGRWLPPGASVNAQHTAVYFQGHQHAFPFLVLGGWALLSCTVFWVWRHRHPGGREKEPPEAEPEAAVS</sequence>
<organism evidence="2 3">
    <name type="scientific">Streptomyces rubrogriseus</name>
    <dbReference type="NCBI Taxonomy" id="194673"/>
    <lineage>
        <taxon>Bacteria</taxon>
        <taxon>Bacillati</taxon>
        <taxon>Actinomycetota</taxon>
        <taxon>Actinomycetes</taxon>
        <taxon>Kitasatosporales</taxon>
        <taxon>Streptomycetaceae</taxon>
        <taxon>Streptomyces</taxon>
        <taxon>Streptomyces violaceoruber group</taxon>
    </lineage>
</organism>
<protein>
    <submittedName>
        <fullName evidence="2">ABC transporter permease</fullName>
    </submittedName>
</protein>
<name>A0A6G3T7B0_9ACTN</name>
<feature type="transmembrane region" description="Helical" evidence="1">
    <location>
        <begin position="26"/>
        <end position="49"/>
    </location>
</feature>
<dbReference type="EMBL" id="JAAGMQ010000149">
    <property type="protein sequence ID" value="NEC32619.1"/>
    <property type="molecule type" value="Genomic_DNA"/>
</dbReference>
<dbReference type="Proteomes" id="UP000475666">
    <property type="component" value="Unassembled WGS sequence"/>
</dbReference>
<feature type="transmembrane region" description="Helical" evidence="1">
    <location>
        <begin position="168"/>
        <end position="188"/>
    </location>
</feature>
<keyword evidence="1" id="KW-0472">Membrane</keyword>
<reference evidence="2 3" key="1">
    <citation type="submission" date="2020-01" db="EMBL/GenBank/DDBJ databases">
        <title>Insect and environment-associated Actinomycetes.</title>
        <authorList>
            <person name="Currrie C."/>
            <person name="Chevrette M."/>
            <person name="Carlson C."/>
            <person name="Stubbendieck R."/>
            <person name="Wendt-Pienkowski E."/>
        </authorList>
    </citation>
    <scope>NUCLEOTIDE SEQUENCE [LARGE SCALE GENOMIC DNA]</scope>
    <source>
        <strain evidence="2 3">SID7739</strain>
    </source>
</reference>
<dbReference type="GeneID" id="96652222"/>
<dbReference type="RefSeq" id="WP_109030440.1">
    <property type="nucleotide sequence ID" value="NZ_BEWD01000004.1"/>
</dbReference>
<evidence type="ECO:0000256" key="1">
    <source>
        <dbReference type="SAM" id="Phobius"/>
    </source>
</evidence>
<feature type="transmembrane region" description="Helical" evidence="1">
    <location>
        <begin position="315"/>
        <end position="335"/>
    </location>
</feature>
<evidence type="ECO:0000313" key="3">
    <source>
        <dbReference type="Proteomes" id="UP000475666"/>
    </source>
</evidence>
<comment type="caution">
    <text evidence="2">The sequence shown here is derived from an EMBL/GenBank/DDBJ whole genome shotgun (WGS) entry which is preliminary data.</text>
</comment>
<gene>
    <name evidence="2" type="ORF">G3I66_05415</name>
</gene>
<feature type="transmembrane region" description="Helical" evidence="1">
    <location>
        <begin position="233"/>
        <end position="251"/>
    </location>
</feature>
<feature type="transmembrane region" description="Helical" evidence="1">
    <location>
        <begin position="200"/>
        <end position="221"/>
    </location>
</feature>
<feature type="transmembrane region" description="Helical" evidence="1">
    <location>
        <begin position="263"/>
        <end position="283"/>
    </location>
</feature>
<accession>A0A6G3T7B0</accession>
<evidence type="ECO:0000313" key="2">
    <source>
        <dbReference type="EMBL" id="NEC32619.1"/>
    </source>
</evidence>
<dbReference type="AlphaFoldDB" id="A0A6G3T7B0"/>
<proteinExistence type="predicted"/>
<keyword evidence="1" id="KW-1133">Transmembrane helix</keyword>
<keyword evidence="1" id="KW-0812">Transmembrane</keyword>